<name>A0AAQ4DF00_AMBAM</name>
<protein>
    <submittedName>
        <fullName evidence="3">Uncharacterized protein</fullName>
    </submittedName>
</protein>
<evidence type="ECO:0000256" key="1">
    <source>
        <dbReference type="SAM" id="MobiDB-lite"/>
    </source>
</evidence>
<keyword evidence="4" id="KW-1185">Reference proteome</keyword>
<keyword evidence="2" id="KW-0812">Transmembrane</keyword>
<feature type="region of interest" description="Disordered" evidence="1">
    <location>
        <begin position="1"/>
        <end position="25"/>
    </location>
</feature>
<dbReference type="EMBL" id="JARKHS020031588">
    <property type="protein sequence ID" value="KAK8761040.1"/>
    <property type="molecule type" value="Genomic_DNA"/>
</dbReference>
<accession>A0AAQ4DF00</accession>
<sequence length="177" mass="19575">MAVSTSAARKTLHSGAPSTAPPGKFKPELAGDGVVRQKKPRSSAFDFCIFLVSSAIILIFIALLLFVLAFDNEIVTVWDRKFVAEDLWELTSPLYERCIAGDAAPAPLPYNLTEYLRDRQYNFTAAIVEAYKMIPVFHHIFTSAYPWKHEHRTSASMVVSAAGNTVIDPIVNRASSL</sequence>
<evidence type="ECO:0000313" key="4">
    <source>
        <dbReference type="Proteomes" id="UP001321473"/>
    </source>
</evidence>
<comment type="caution">
    <text evidence="3">The sequence shown here is derived from an EMBL/GenBank/DDBJ whole genome shotgun (WGS) entry which is preliminary data.</text>
</comment>
<dbReference type="Proteomes" id="UP001321473">
    <property type="component" value="Unassembled WGS sequence"/>
</dbReference>
<keyword evidence="2" id="KW-0472">Membrane</keyword>
<keyword evidence="2" id="KW-1133">Transmembrane helix</keyword>
<reference evidence="3 4" key="1">
    <citation type="journal article" date="2023" name="Arcadia Sci">
        <title>De novo assembly of a long-read Amblyomma americanum tick genome.</title>
        <authorList>
            <person name="Chou S."/>
            <person name="Poskanzer K.E."/>
            <person name="Rollins M."/>
            <person name="Thuy-Boun P.S."/>
        </authorList>
    </citation>
    <scope>NUCLEOTIDE SEQUENCE [LARGE SCALE GENOMIC DNA]</scope>
    <source>
        <strain evidence="3">F_SG_1</strain>
        <tissue evidence="3">Salivary glands</tissue>
    </source>
</reference>
<dbReference type="AlphaFoldDB" id="A0AAQ4DF00"/>
<gene>
    <name evidence="3" type="ORF">V5799_027693</name>
</gene>
<evidence type="ECO:0000256" key="2">
    <source>
        <dbReference type="SAM" id="Phobius"/>
    </source>
</evidence>
<feature type="transmembrane region" description="Helical" evidence="2">
    <location>
        <begin position="47"/>
        <end position="70"/>
    </location>
</feature>
<proteinExistence type="predicted"/>
<organism evidence="3 4">
    <name type="scientific">Amblyomma americanum</name>
    <name type="common">Lone star tick</name>
    <dbReference type="NCBI Taxonomy" id="6943"/>
    <lineage>
        <taxon>Eukaryota</taxon>
        <taxon>Metazoa</taxon>
        <taxon>Ecdysozoa</taxon>
        <taxon>Arthropoda</taxon>
        <taxon>Chelicerata</taxon>
        <taxon>Arachnida</taxon>
        <taxon>Acari</taxon>
        <taxon>Parasitiformes</taxon>
        <taxon>Ixodida</taxon>
        <taxon>Ixodoidea</taxon>
        <taxon>Ixodidae</taxon>
        <taxon>Amblyomminae</taxon>
        <taxon>Amblyomma</taxon>
    </lineage>
</organism>
<evidence type="ECO:0000313" key="3">
    <source>
        <dbReference type="EMBL" id="KAK8761040.1"/>
    </source>
</evidence>